<dbReference type="VEuPathDB" id="FungiDB:JI435_410580"/>
<gene>
    <name evidence="2" type="ORF">JI435_410580</name>
</gene>
<evidence type="ECO:0000256" key="1">
    <source>
        <dbReference type="SAM" id="MobiDB-lite"/>
    </source>
</evidence>
<name>A0A7U2F4E8_PHANO</name>
<keyword evidence="3" id="KW-1185">Reference proteome</keyword>
<dbReference type="Proteomes" id="UP000663193">
    <property type="component" value="Chromosome 7"/>
</dbReference>
<feature type="compositionally biased region" description="Basic residues" evidence="1">
    <location>
        <begin position="112"/>
        <end position="121"/>
    </location>
</feature>
<dbReference type="EMBL" id="CP069029">
    <property type="protein sequence ID" value="QRC97458.1"/>
    <property type="molecule type" value="Genomic_DNA"/>
</dbReference>
<evidence type="ECO:0000313" key="3">
    <source>
        <dbReference type="Proteomes" id="UP000663193"/>
    </source>
</evidence>
<accession>A0A7U2F4E8</accession>
<dbReference type="AlphaFoldDB" id="A0A7U2F4E8"/>
<reference evidence="3" key="1">
    <citation type="journal article" date="2021" name="BMC Genomics">
        <title>Chromosome-level genome assembly and manually-curated proteome of model necrotroph Parastagonospora nodorum Sn15 reveals a genome-wide trove of candidate effector homologs, and redundancy of virulence-related functions within an accessory chromosome.</title>
        <authorList>
            <person name="Bertazzoni S."/>
            <person name="Jones D.A.B."/>
            <person name="Phan H.T."/>
            <person name="Tan K.-C."/>
            <person name="Hane J.K."/>
        </authorList>
    </citation>
    <scope>NUCLEOTIDE SEQUENCE [LARGE SCALE GENOMIC DNA]</scope>
    <source>
        <strain evidence="3">SN15 / ATCC MYA-4574 / FGSC 10173)</strain>
    </source>
</reference>
<sequence>MFPRDRGGIEVDSKWYKAGGMSLNSPKVNRRSPMRMITMVTLYLIAPSNQFRRNNCMLLYSEGAARAPTKVSTSNNNPAVAWTNAAFPIVSHFQSQSTLQEEYGAFTQGRISKGKNKKRLPHSLSEAAP</sequence>
<organism evidence="2 3">
    <name type="scientific">Phaeosphaeria nodorum (strain SN15 / ATCC MYA-4574 / FGSC 10173)</name>
    <name type="common">Glume blotch fungus</name>
    <name type="synonym">Parastagonospora nodorum</name>
    <dbReference type="NCBI Taxonomy" id="321614"/>
    <lineage>
        <taxon>Eukaryota</taxon>
        <taxon>Fungi</taxon>
        <taxon>Dikarya</taxon>
        <taxon>Ascomycota</taxon>
        <taxon>Pezizomycotina</taxon>
        <taxon>Dothideomycetes</taxon>
        <taxon>Pleosporomycetidae</taxon>
        <taxon>Pleosporales</taxon>
        <taxon>Pleosporineae</taxon>
        <taxon>Phaeosphaeriaceae</taxon>
        <taxon>Parastagonospora</taxon>
    </lineage>
</organism>
<evidence type="ECO:0000313" key="2">
    <source>
        <dbReference type="EMBL" id="QRC97458.1"/>
    </source>
</evidence>
<proteinExistence type="predicted"/>
<feature type="region of interest" description="Disordered" evidence="1">
    <location>
        <begin position="108"/>
        <end position="129"/>
    </location>
</feature>
<protein>
    <submittedName>
        <fullName evidence="2">Uncharacterized protein</fullName>
    </submittedName>
</protein>